<evidence type="ECO:0000256" key="5">
    <source>
        <dbReference type="RuleBase" id="RU363041"/>
    </source>
</evidence>
<gene>
    <name evidence="6" type="ORF">YBT1518_01715</name>
</gene>
<name>A0A9W3K8Q5_BACTU</name>
<proteinExistence type="inferred from homology"/>
<feature type="transmembrane region" description="Helical" evidence="5">
    <location>
        <begin position="12"/>
        <end position="31"/>
    </location>
</feature>
<evidence type="ECO:0000313" key="6">
    <source>
        <dbReference type="EMBL" id="AHA69573.1"/>
    </source>
</evidence>
<comment type="subcellular location">
    <subcellularLocation>
        <location evidence="5">Cell membrane</location>
        <topology evidence="5">Multi-pass membrane protein</topology>
    </subcellularLocation>
    <subcellularLocation>
        <location evidence="1">Membrane</location>
        <topology evidence="1">Multi-pass membrane protein</topology>
    </subcellularLocation>
</comment>
<reference evidence="6 7" key="1">
    <citation type="submission" date="2013-05" db="EMBL/GenBank/DDBJ databases">
        <title>Complete genome sequence of Bacillus thuringiensis YBT-1518, a typical strain with high toxicity to nematode.</title>
        <authorList>
            <person name="Wang P."/>
            <person name="Zhang C."/>
            <person name="Guo M."/>
            <person name="Guo S."/>
            <person name="Zhu Y."/>
            <person name="Zheng J."/>
            <person name="Zhu L."/>
            <person name="Ruan L."/>
            <person name="Peng D."/>
            <person name="Sun M."/>
        </authorList>
    </citation>
    <scope>NUCLEOTIDE SEQUENCE [LARGE SCALE GENOMIC DNA]</scope>
    <source>
        <strain evidence="6 7">YBT-1518</strain>
    </source>
</reference>
<accession>A0A9W3K8Q5</accession>
<evidence type="ECO:0000256" key="1">
    <source>
        <dbReference type="ARBA" id="ARBA00004141"/>
    </source>
</evidence>
<comment type="similarity">
    <text evidence="5">Belongs to the 4-toluene sulfonate uptake permease (TSUP) (TC 2.A.102) family.</text>
</comment>
<dbReference type="AlphaFoldDB" id="A0A9W3K8Q5"/>
<sequence>MDFIQAAASGKLLNFVSNIVSLITFLFLDIIHFEYGIIMGLSMILGAYLGSKFAVQKGVGYVRTLFLLVTILLIGKNVLEYTHIL</sequence>
<keyword evidence="3 5" id="KW-1133">Transmembrane helix</keyword>
<dbReference type="InterPro" id="IPR002781">
    <property type="entry name" value="TM_pro_TauE-like"/>
</dbReference>
<evidence type="ECO:0000256" key="2">
    <source>
        <dbReference type="ARBA" id="ARBA00022692"/>
    </source>
</evidence>
<dbReference type="GO" id="GO:0005886">
    <property type="term" value="C:plasma membrane"/>
    <property type="evidence" value="ECO:0007669"/>
    <property type="project" value="UniProtKB-SubCell"/>
</dbReference>
<dbReference type="EMBL" id="CP005935">
    <property type="protein sequence ID" value="AHA69573.1"/>
    <property type="molecule type" value="Genomic_DNA"/>
</dbReference>
<evidence type="ECO:0000256" key="4">
    <source>
        <dbReference type="ARBA" id="ARBA00023136"/>
    </source>
</evidence>
<feature type="transmembrane region" description="Helical" evidence="5">
    <location>
        <begin position="37"/>
        <end position="55"/>
    </location>
</feature>
<keyword evidence="5" id="KW-1003">Cell membrane</keyword>
<keyword evidence="4 5" id="KW-0472">Membrane</keyword>
<protein>
    <recommendedName>
        <fullName evidence="5">Probable membrane transporter protein</fullName>
    </recommendedName>
</protein>
<organism evidence="6 7">
    <name type="scientific">Bacillus thuringiensis YBT-1518</name>
    <dbReference type="NCBI Taxonomy" id="529122"/>
    <lineage>
        <taxon>Bacteria</taxon>
        <taxon>Bacillati</taxon>
        <taxon>Bacillota</taxon>
        <taxon>Bacilli</taxon>
        <taxon>Bacillales</taxon>
        <taxon>Bacillaceae</taxon>
        <taxon>Bacillus</taxon>
        <taxon>Bacillus cereus group</taxon>
    </lineage>
</organism>
<dbReference type="Pfam" id="PF01925">
    <property type="entry name" value="TauE"/>
    <property type="match status" value="1"/>
</dbReference>
<keyword evidence="2 5" id="KW-0812">Transmembrane</keyword>
<dbReference type="Proteomes" id="UP000018566">
    <property type="component" value="Chromosome"/>
</dbReference>
<feature type="transmembrane region" description="Helical" evidence="5">
    <location>
        <begin position="62"/>
        <end position="79"/>
    </location>
</feature>
<evidence type="ECO:0000256" key="3">
    <source>
        <dbReference type="ARBA" id="ARBA00022989"/>
    </source>
</evidence>
<dbReference type="KEGG" id="bthu:YBT1518_01715"/>
<evidence type="ECO:0000313" key="7">
    <source>
        <dbReference type="Proteomes" id="UP000018566"/>
    </source>
</evidence>